<reference evidence="1" key="2">
    <citation type="journal article" date="2021" name="PeerJ">
        <title>Extensive microbial diversity within the chicken gut microbiome revealed by metagenomics and culture.</title>
        <authorList>
            <person name="Gilroy R."/>
            <person name="Ravi A."/>
            <person name="Getino M."/>
            <person name="Pursley I."/>
            <person name="Horton D.L."/>
            <person name="Alikhan N.F."/>
            <person name="Baker D."/>
            <person name="Gharbi K."/>
            <person name="Hall N."/>
            <person name="Watson M."/>
            <person name="Adriaenssens E.M."/>
            <person name="Foster-Nyarko E."/>
            <person name="Jarju S."/>
            <person name="Secka A."/>
            <person name="Antonio M."/>
            <person name="Oren A."/>
            <person name="Chaudhuri R.R."/>
            <person name="La Ragione R."/>
            <person name="Hildebrand F."/>
            <person name="Pallen M.J."/>
        </authorList>
    </citation>
    <scope>NUCLEOTIDE SEQUENCE</scope>
    <source>
        <strain evidence="1">CHK195-11698</strain>
    </source>
</reference>
<comment type="caution">
    <text evidence="1">The sequence shown here is derived from an EMBL/GenBank/DDBJ whole genome shotgun (WGS) entry which is preliminary data.</text>
</comment>
<dbReference type="EMBL" id="DVMJ01000092">
    <property type="protein sequence ID" value="HIU14486.1"/>
    <property type="molecule type" value="Genomic_DNA"/>
</dbReference>
<evidence type="ECO:0000313" key="1">
    <source>
        <dbReference type="EMBL" id="HIU14486.1"/>
    </source>
</evidence>
<accession>A0A9D1L1U3</accession>
<protein>
    <submittedName>
        <fullName evidence="1">Uncharacterized protein</fullName>
    </submittedName>
</protein>
<dbReference type="Proteomes" id="UP000824175">
    <property type="component" value="Unassembled WGS sequence"/>
</dbReference>
<evidence type="ECO:0000313" key="2">
    <source>
        <dbReference type="Proteomes" id="UP000824175"/>
    </source>
</evidence>
<organism evidence="1 2">
    <name type="scientific">Candidatus Fimiplasma intestinipullorum</name>
    <dbReference type="NCBI Taxonomy" id="2840825"/>
    <lineage>
        <taxon>Bacteria</taxon>
        <taxon>Bacillati</taxon>
        <taxon>Bacillota</taxon>
        <taxon>Clostridia</taxon>
        <taxon>Eubacteriales</taxon>
        <taxon>Candidatus Fimiplasma</taxon>
    </lineage>
</organism>
<dbReference type="AlphaFoldDB" id="A0A9D1L1U3"/>
<proteinExistence type="predicted"/>
<reference evidence="1" key="1">
    <citation type="submission" date="2020-10" db="EMBL/GenBank/DDBJ databases">
        <authorList>
            <person name="Gilroy R."/>
        </authorList>
    </citation>
    <scope>NUCLEOTIDE SEQUENCE</scope>
    <source>
        <strain evidence="1">CHK195-11698</strain>
    </source>
</reference>
<gene>
    <name evidence="1" type="ORF">IAD15_10540</name>
</gene>
<name>A0A9D1L1U3_9FIRM</name>
<sequence length="113" mass="13431">MQRLLEMSPEERDVFFMDIDLPELIGACRRPLLATFKKQDLLMLEKNGQLYAVVMARSLRDHRFYQRSFSLLRQLADLYDRDIQVFCLSYQLHFYPAIKGQGLYSCLAFKRQS</sequence>